<dbReference type="Gene3D" id="3.30.70.1020">
    <property type="entry name" value="Trehalose-6-phosphate phosphatase related protein, domain 2"/>
    <property type="match status" value="1"/>
</dbReference>
<dbReference type="InterPro" id="IPR036412">
    <property type="entry name" value="HAD-like_sf"/>
</dbReference>
<dbReference type="InterPro" id="IPR044651">
    <property type="entry name" value="OTSB-like"/>
</dbReference>
<protein>
    <recommendedName>
        <fullName evidence="4">Trehalose 6-phosphate phosphatase</fullName>
        <ecNumber evidence="4">3.1.3.12</ecNumber>
    </recommendedName>
</protein>
<dbReference type="OrthoDB" id="9814913at2"/>
<dbReference type="InterPro" id="IPR003337">
    <property type="entry name" value="Trehalose_PPase"/>
</dbReference>
<comment type="pathway">
    <text evidence="1 4">Glycan biosynthesis; trehalose biosynthesis.</text>
</comment>
<keyword evidence="7" id="KW-1185">Reference proteome</keyword>
<gene>
    <name evidence="6" type="primary">otsB</name>
    <name evidence="6" type="ORF">FNB15_06070</name>
</gene>
<comment type="similarity">
    <text evidence="2 4">Belongs to the trehalose phosphatase family.</text>
</comment>
<dbReference type="GO" id="GO:0004805">
    <property type="term" value="F:trehalose-phosphatase activity"/>
    <property type="evidence" value="ECO:0007669"/>
    <property type="project" value="UniProtKB-EC"/>
</dbReference>
<dbReference type="EMBL" id="CP041636">
    <property type="protein sequence ID" value="QDO96868.1"/>
    <property type="molecule type" value="Genomic_DNA"/>
</dbReference>
<evidence type="ECO:0000256" key="5">
    <source>
        <dbReference type="SAM" id="MobiDB-lite"/>
    </source>
</evidence>
<feature type="region of interest" description="Disordered" evidence="5">
    <location>
        <begin position="1"/>
        <end position="32"/>
    </location>
</feature>
<evidence type="ECO:0000256" key="2">
    <source>
        <dbReference type="ARBA" id="ARBA00008770"/>
    </source>
</evidence>
<comment type="cofactor">
    <cofactor evidence="4">
        <name>Mg(2+)</name>
        <dbReference type="ChEBI" id="CHEBI:18420"/>
    </cofactor>
</comment>
<keyword evidence="3 4" id="KW-0378">Hydrolase</keyword>
<dbReference type="Proteomes" id="UP000317496">
    <property type="component" value="Chromosome"/>
</dbReference>
<dbReference type="GO" id="GO:0046872">
    <property type="term" value="F:metal ion binding"/>
    <property type="evidence" value="ECO:0007669"/>
    <property type="project" value="UniProtKB-KW"/>
</dbReference>
<evidence type="ECO:0000256" key="4">
    <source>
        <dbReference type="RuleBase" id="RU361117"/>
    </source>
</evidence>
<dbReference type="Pfam" id="PF02358">
    <property type="entry name" value="Trehalose_PPase"/>
    <property type="match status" value="1"/>
</dbReference>
<name>A0A516GZC0_9PROT</name>
<dbReference type="SUPFAM" id="SSF56784">
    <property type="entry name" value="HAD-like"/>
    <property type="match status" value="1"/>
</dbReference>
<accession>A0A516GZC0</accession>
<dbReference type="EC" id="3.1.3.12" evidence="4"/>
<reference evidence="6 7" key="1">
    <citation type="submission" date="2019-07" db="EMBL/GenBank/DDBJ databases">
        <title>Genome sequencing for Ferrovibrio sp. K5.</title>
        <authorList>
            <person name="Park S.-J."/>
        </authorList>
    </citation>
    <scope>NUCLEOTIDE SEQUENCE [LARGE SCALE GENOMIC DNA]</scope>
    <source>
        <strain evidence="6 7">K5</strain>
    </source>
</reference>
<evidence type="ECO:0000313" key="6">
    <source>
        <dbReference type="EMBL" id="QDO96868.1"/>
    </source>
</evidence>
<proteinExistence type="inferred from homology"/>
<dbReference type="InterPro" id="IPR023214">
    <property type="entry name" value="HAD_sf"/>
</dbReference>
<comment type="catalytic activity">
    <reaction evidence="4">
        <text>alpha,alpha-trehalose 6-phosphate + H2O = alpha,alpha-trehalose + phosphate</text>
        <dbReference type="Rhea" id="RHEA:23420"/>
        <dbReference type="ChEBI" id="CHEBI:15377"/>
        <dbReference type="ChEBI" id="CHEBI:16551"/>
        <dbReference type="ChEBI" id="CHEBI:43474"/>
        <dbReference type="ChEBI" id="CHEBI:58429"/>
        <dbReference type="EC" id="3.1.3.12"/>
    </reaction>
</comment>
<dbReference type="NCBIfam" id="TIGR00685">
    <property type="entry name" value="T6PP"/>
    <property type="match status" value="1"/>
</dbReference>
<dbReference type="PANTHER" id="PTHR43768">
    <property type="entry name" value="TREHALOSE 6-PHOSPHATE PHOSPHATASE"/>
    <property type="match status" value="1"/>
</dbReference>
<dbReference type="Gene3D" id="3.40.50.1000">
    <property type="entry name" value="HAD superfamily/HAD-like"/>
    <property type="match status" value="1"/>
</dbReference>
<dbReference type="GO" id="GO:0005992">
    <property type="term" value="P:trehalose biosynthetic process"/>
    <property type="evidence" value="ECO:0007669"/>
    <property type="project" value="UniProtKB-UniPathway"/>
</dbReference>
<dbReference type="InterPro" id="IPR006379">
    <property type="entry name" value="HAD-SF_hydro_IIB"/>
</dbReference>
<dbReference type="AlphaFoldDB" id="A0A516GZC0"/>
<evidence type="ECO:0000256" key="3">
    <source>
        <dbReference type="ARBA" id="ARBA00022801"/>
    </source>
</evidence>
<sequence length="279" mass="29618">MIPAHSGRGKQTRMTDSMPPGQMAALQPPPPPQPNWALFLDIDGTLLDIADTPDRVQVPARLLDDLQAAEKKLSGALALVSGRPISEIDKLFDPLKLAASGQHGSEWRPVPGAATQSVSEAPLPAGLHEAAAKLGNLHPGIVVERKTHALAVHYRNAPDFGAEIGGRLAAAMAGFDGLMLLHGKAVWEIKDAQQSKGTAVNLFMRQPAFADRVAVFIGDDRTDEDGFHAVEEHGGLAIPVGQLALKRGRAQGKPIVAFATPTQVRKWLSDFAMRDGAAA</sequence>
<dbReference type="UniPathway" id="UPA00299"/>
<dbReference type="PANTHER" id="PTHR43768:SF3">
    <property type="entry name" value="TREHALOSE 6-PHOSPHATE PHOSPHATASE"/>
    <property type="match status" value="1"/>
</dbReference>
<keyword evidence="4" id="KW-0479">Metal-binding</keyword>
<evidence type="ECO:0000313" key="7">
    <source>
        <dbReference type="Proteomes" id="UP000317496"/>
    </source>
</evidence>
<keyword evidence="4" id="KW-0460">Magnesium</keyword>
<evidence type="ECO:0000256" key="1">
    <source>
        <dbReference type="ARBA" id="ARBA00005199"/>
    </source>
</evidence>
<comment type="function">
    <text evidence="4">Removes the phosphate from trehalose 6-phosphate to produce free trehalose.</text>
</comment>
<organism evidence="6 7">
    <name type="scientific">Ferrovibrio terrae</name>
    <dbReference type="NCBI Taxonomy" id="2594003"/>
    <lineage>
        <taxon>Bacteria</taxon>
        <taxon>Pseudomonadati</taxon>
        <taxon>Pseudomonadota</taxon>
        <taxon>Alphaproteobacteria</taxon>
        <taxon>Rhodospirillales</taxon>
        <taxon>Rhodospirillaceae</taxon>
        <taxon>Ferrovibrio</taxon>
    </lineage>
</organism>
<dbReference type="NCBIfam" id="TIGR01484">
    <property type="entry name" value="HAD-SF-IIB"/>
    <property type="match status" value="1"/>
</dbReference>
<dbReference type="KEGG" id="fer:FNB15_06070"/>